<comment type="subcellular location">
    <subcellularLocation>
        <location evidence="1">Membrane</location>
    </subcellularLocation>
</comment>
<name>A0A1R1B1P2_PAELA</name>
<dbReference type="PANTHER" id="PTHR46825:SF11">
    <property type="entry name" value="PENICILLIN-BINDING PROTEIN 4"/>
    <property type="match status" value="1"/>
</dbReference>
<evidence type="ECO:0000256" key="2">
    <source>
        <dbReference type="ARBA" id="ARBA00023136"/>
    </source>
</evidence>
<evidence type="ECO:0000313" key="4">
    <source>
        <dbReference type="EMBL" id="OME92344.1"/>
    </source>
</evidence>
<gene>
    <name evidence="4" type="ORF">BK123_17270</name>
</gene>
<comment type="caution">
    <text evidence="4">The sequence shown here is derived from an EMBL/GenBank/DDBJ whole genome shotgun (WGS) entry which is preliminary data.</text>
</comment>
<organism evidence="4 5">
    <name type="scientific">Paenibacillus lautus</name>
    <name type="common">Bacillus lautus</name>
    <dbReference type="NCBI Taxonomy" id="1401"/>
    <lineage>
        <taxon>Bacteria</taxon>
        <taxon>Bacillati</taxon>
        <taxon>Bacillota</taxon>
        <taxon>Bacilli</taxon>
        <taxon>Bacillales</taxon>
        <taxon>Paenibacillaceae</taxon>
        <taxon>Paenibacillus</taxon>
    </lineage>
</organism>
<proteinExistence type="predicted"/>
<dbReference type="InterPro" id="IPR001466">
    <property type="entry name" value="Beta-lactam-related"/>
</dbReference>
<dbReference type="AlphaFoldDB" id="A0A1R1B1P2"/>
<evidence type="ECO:0000256" key="1">
    <source>
        <dbReference type="ARBA" id="ARBA00004370"/>
    </source>
</evidence>
<dbReference type="EMBL" id="MRTF01000005">
    <property type="protein sequence ID" value="OME92344.1"/>
    <property type="molecule type" value="Genomic_DNA"/>
</dbReference>
<accession>A0A1R1B1P2</accession>
<dbReference type="Pfam" id="PF00144">
    <property type="entry name" value="Beta-lactamase"/>
    <property type="match status" value="1"/>
</dbReference>
<feature type="domain" description="Beta-lactamase-related" evidence="3">
    <location>
        <begin position="22"/>
        <end position="320"/>
    </location>
</feature>
<dbReference type="RefSeq" id="WP_076323596.1">
    <property type="nucleotide sequence ID" value="NZ_MRTF01000005.1"/>
</dbReference>
<dbReference type="Gene3D" id="3.40.710.10">
    <property type="entry name" value="DD-peptidase/beta-lactamase superfamily"/>
    <property type="match status" value="1"/>
</dbReference>
<evidence type="ECO:0000259" key="3">
    <source>
        <dbReference type="Pfam" id="PF00144"/>
    </source>
</evidence>
<dbReference type="SUPFAM" id="SSF56601">
    <property type="entry name" value="beta-lactamase/transpeptidase-like"/>
    <property type="match status" value="1"/>
</dbReference>
<dbReference type="OrthoDB" id="9803467at2"/>
<dbReference type="InterPro" id="IPR050491">
    <property type="entry name" value="AmpC-like"/>
</dbReference>
<evidence type="ECO:0000313" key="5">
    <source>
        <dbReference type="Proteomes" id="UP000187074"/>
    </source>
</evidence>
<sequence length="490" mass="55235">MRTSNASRTVAKLNDYMDALANRGYFNGAVLVAEGNKILLRKGYGMANFEHDVPNTPQTKFRIGSLTKGFTAMAVLQLQEQGKLRIDDPIQIYIPDYPNGDIITIHHLLTNTSGIPDYPSFPNYWKETMRLYATIEQTIGSFKDKPLQFPPGEGFSYTSSSYILLGFIIEKTSGISYERYISEHICKPLNLVNTGCEDGRTLLKQFASGYSICKGIIPTEYVDMCLHVGAGVMYSTIDDLYLWDRALYRDDLIGKHVRDQLFGSMTSPVGSYGWVVTEQSINNKPRKRVWHNGTMNGFYVEFNRYTDEEIAIIVLSNINLTPIDIISQCLAKIVMGEDVAQPGAIQPLDTAPNTLEKYAGIYSTAEGNIDSLQADQLTEALDQLTIINTPRFAVGLFYDTFYRFGIDPRSTVVVTLEDNRLYLFMQKNKGAWFKYELIPVSQQTNTLNCVTAHIEEQLEFHTDPDGYLRLIHFDPAGNRIDAVKLTAEIN</sequence>
<dbReference type="InterPro" id="IPR012338">
    <property type="entry name" value="Beta-lactam/transpept-like"/>
</dbReference>
<dbReference type="STRING" id="1401.BK123_17270"/>
<dbReference type="Proteomes" id="UP000187074">
    <property type="component" value="Unassembled WGS sequence"/>
</dbReference>
<reference evidence="4 5" key="1">
    <citation type="submission" date="2016-11" db="EMBL/GenBank/DDBJ databases">
        <title>Paenibacillus species isolates.</title>
        <authorList>
            <person name="Beno S.M."/>
        </authorList>
    </citation>
    <scope>NUCLEOTIDE SEQUENCE [LARGE SCALE GENOMIC DNA]</scope>
    <source>
        <strain evidence="4 5">FSL F4-0100</strain>
    </source>
</reference>
<keyword evidence="2" id="KW-0472">Membrane</keyword>
<dbReference type="PANTHER" id="PTHR46825">
    <property type="entry name" value="D-ALANYL-D-ALANINE-CARBOXYPEPTIDASE/ENDOPEPTIDASE AMPH"/>
    <property type="match status" value="1"/>
</dbReference>
<protein>
    <recommendedName>
        <fullName evidence="3">Beta-lactamase-related domain-containing protein</fullName>
    </recommendedName>
</protein>
<dbReference type="GO" id="GO:0016020">
    <property type="term" value="C:membrane"/>
    <property type="evidence" value="ECO:0007669"/>
    <property type="project" value="UniProtKB-SubCell"/>
</dbReference>